<dbReference type="PANTHER" id="PTHR21496:SF23">
    <property type="entry name" value="3-PHENYLPROPIONATE_CINNAMIC ACID DIOXYGENASE FERREDOXIN SUBUNIT"/>
    <property type="match status" value="1"/>
</dbReference>
<dbReference type="Gene3D" id="2.102.10.10">
    <property type="entry name" value="Rieske [2Fe-2S] iron-sulphur domain"/>
    <property type="match status" value="1"/>
</dbReference>
<evidence type="ECO:0000256" key="1">
    <source>
        <dbReference type="ARBA" id="ARBA00022714"/>
    </source>
</evidence>
<dbReference type="GO" id="GO:0046872">
    <property type="term" value="F:metal ion binding"/>
    <property type="evidence" value="ECO:0007669"/>
    <property type="project" value="UniProtKB-KW"/>
</dbReference>
<feature type="domain" description="Rieske" evidence="5">
    <location>
        <begin position="7"/>
        <end position="103"/>
    </location>
</feature>
<dbReference type="InterPro" id="IPR036922">
    <property type="entry name" value="Rieske_2Fe-2S_sf"/>
</dbReference>
<dbReference type="EMBL" id="CQEM01000007">
    <property type="protein sequence ID" value="CNL09660.1"/>
    <property type="molecule type" value="Genomic_DNA"/>
</dbReference>
<evidence type="ECO:0000256" key="3">
    <source>
        <dbReference type="ARBA" id="ARBA00023004"/>
    </source>
</evidence>
<evidence type="ECO:0000256" key="4">
    <source>
        <dbReference type="ARBA" id="ARBA00023014"/>
    </source>
</evidence>
<dbReference type="GO" id="GO:0051537">
    <property type="term" value="F:2 iron, 2 sulfur cluster binding"/>
    <property type="evidence" value="ECO:0007669"/>
    <property type="project" value="UniProtKB-KW"/>
</dbReference>
<dbReference type="AlphaFoldDB" id="A0A0T9TYY5"/>
<evidence type="ECO:0000313" key="6">
    <source>
        <dbReference type="EMBL" id="CNL09660.1"/>
    </source>
</evidence>
<sequence>MGASMGWFSVCKVNYVKQDSPFSAQAADKRIGVYLVDGEYFAMEDICPHANALLSQGFVDGATIECPLHGALFDIRTGQCLREPGDRDLVIYPVRINGDQLEVNLGEGG</sequence>
<dbReference type="CDD" id="cd03528">
    <property type="entry name" value="Rieske_RO_ferredoxin"/>
    <property type="match status" value="1"/>
</dbReference>
<gene>
    <name evidence="6" type="primary">andAb</name>
    <name evidence="6" type="ORF">ERS008460_01865</name>
</gene>
<evidence type="ECO:0000313" key="7">
    <source>
        <dbReference type="Proteomes" id="UP000040088"/>
    </source>
</evidence>
<protein>
    <submittedName>
        <fullName evidence="6">Putative Rieske protein</fullName>
    </submittedName>
</protein>
<evidence type="ECO:0000256" key="2">
    <source>
        <dbReference type="ARBA" id="ARBA00022723"/>
    </source>
</evidence>
<keyword evidence="1" id="KW-0001">2Fe-2S</keyword>
<dbReference type="PROSITE" id="PS51296">
    <property type="entry name" value="RIESKE"/>
    <property type="match status" value="1"/>
</dbReference>
<keyword evidence="3" id="KW-0408">Iron</keyword>
<dbReference type="PANTHER" id="PTHR21496">
    <property type="entry name" value="FERREDOXIN-RELATED"/>
    <property type="match status" value="1"/>
</dbReference>
<dbReference type="STRING" id="28152.CH54_3387"/>
<evidence type="ECO:0000259" key="5">
    <source>
        <dbReference type="PROSITE" id="PS51296"/>
    </source>
</evidence>
<dbReference type="InterPro" id="IPR017941">
    <property type="entry name" value="Rieske_2Fe-2S"/>
</dbReference>
<name>A0A0T9TYY5_YERAE</name>
<proteinExistence type="predicted"/>
<organism evidence="6 7">
    <name type="scientific">Yersinia aleksiciae</name>
    <dbReference type="NCBI Taxonomy" id="263819"/>
    <lineage>
        <taxon>Bacteria</taxon>
        <taxon>Pseudomonadati</taxon>
        <taxon>Pseudomonadota</taxon>
        <taxon>Gammaproteobacteria</taxon>
        <taxon>Enterobacterales</taxon>
        <taxon>Yersiniaceae</taxon>
        <taxon>Yersinia</taxon>
    </lineage>
</organism>
<keyword evidence="4" id="KW-0411">Iron-sulfur</keyword>
<keyword evidence="2" id="KW-0479">Metal-binding</keyword>
<accession>A0A0T9TYY5</accession>
<dbReference type="SUPFAM" id="SSF50022">
    <property type="entry name" value="ISP domain"/>
    <property type="match status" value="1"/>
</dbReference>
<reference evidence="7" key="1">
    <citation type="submission" date="2015-03" db="EMBL/GenBank/DDBJ databases">
        <authorList>
            <consortium name="Pathogen Informatics"/>
        </authorList>
    </citation>
    <scope>NUCLEOTIDE SEQUENCE [LARGE SCALE GENOMIC DNA]</scope>
    <source>
        <strain evidence="7">IP27925</strain>
    </source>
</reference>
<dbReference type="Proteomes" id="UP000040088">
    <property type="component" value="Unassembled WGS sequence"/>
</dbReference>
<dbReference type="Pfam" id="PF00355">
    <property type="entry name" value="Rieske"/>
    <property type="match status" value="1"/>
</dbReference>